<evidence type="ECO:0000256" key="6">
    <source>
        <dbReference type="SAM" id="Phobius"/>
    </source>
</evidence>
<dbReference type="InterPro" id="IPR051899">
    <property type="entry name" value="Fert-Immune_med_protein"/>
</dbReference>
<feature type="domain" description="UPAR/Ly6" evidence="7">
    <location>
        <begin position="105"/>
        <end position="169"/>
    </location>
</feature>
<evidence type="ECO:0000256" key="1">
    <source>
        <dbReference type="ARBA" id="ARBA00004236"/>
    </source>
</evidence>
<evidence type="ECO:0000256" key="5">
    <source>
        <dbReference type="ARBA" id="ARBA00023180"/>
    </source>
</evidence>
<name>A0A4U1FUL6_MONMO</name>
<keyword evidence="4 6" id="KW-0472">Membrane</keyword>
<dbReference type="CDD" id="cd23636">
    <property type="entry name" value="TFP_LU_ECD_CD177_rpt2"/>
    <property type="match status" value="1"/>
</dbReference>
<feature type="transmembrane region" description="Helical" evidence="6">
    <location>
        <begin position="51"/>
        <end position="72"/>
    </location>
</feature>
<keyword evidence="6" id="KW-0812">Transmembrane</keyword>
<comment type="subcellular location">
    <subcellularLocation>
        <location evidence="1">Cell membrane</location>
    </subcellularLocation>
</comment>
<feature type="domain" description="UPAR/Ly6" evidence="7">
    <location>
        <begin position="187"/>
        <end position="263"/>
    </location>
</feature>
<dbReference type="InterPro" id="IPR016054">
    <property type="entry name" value="LY6_UPA_recep-like"/>
</dbReference>
<evidence type="ECO:0000256" key="3">
    <source>
        <dbReference type="ARBA" id="ARBA00022729"/>
    </source>
</evidence>
<feature type="domain" description="UPAR/Ly6" evidence="7">
    <location>
        <begin position="378"/>
        <end position="448"/>
    </location>
</feature>
<dbReference type="AlphaFoldDB" id="A0A4U1FUL6"/>
<keyword evidence="3" id="KW-0732">Signal</keyword>
<feature type="domain" description="UPAR/Ly6" evidence="7">
    <location>
        <begin position="288"/>
        <end position="358"/>
    </location>
</feature>
<dbReference type="GO" id="GO:0043315">
    <property type="term" value="P:positive regulation of neutrophil degranulation"/>
    <property type="evidence" value="ECO:0007669"/>
    <property type="project" value="TreeGrafter"/>
</dbReference>
<dbReference type="PANTHER" id="PTHR16529">
    <property type="entry name" value="CD177 ANTIGEN"/>
    <property type="match status" value="1"/>
</dbReference>
<evidence type="ECO:0000313" key="8">
    <source>
        <dbReference type="EMBL" id="TKC53694.1"/>
    </source>
</evidence>
<dbReference type="InterPro" id="IPR045860">
    <property type="entry name" value="Snake_toxin-like_sf"/>
</dbReference>
<evidence type="ECO:0000313" key="9">
    <source>
        <dbReference type="Proteomes" id="UP000308365"/>
    </source>
</evidence>
<dbReference type="CDD" id="cd23637">
    <property type="entry name" value="TFP_LU_ECD_CD177_rpt4"/>
    <property type="match status" value="1"/>
</dbReference>
<dbReference type="SUPFAM" id="SSF57302">
    <property type="entry name" value="Snake toxin-like"/>
    <property type="match status" value="2"/>
</dbReference>
<evidence type="ECO:0000256" key="4">
    <source>
        <dbReference type="ARBA" id="ARBA00023136"/>
    </source>
</evidence>
<dbReference type="CDD" id="cd23624">
    <property type="entry name" value="TFP_LU_ECD_CD177_rpt3"/>
    <property type="match status" value="1"/>
</dbReference>
<dbReference type="PANTHER" id="PTHR16529:SF8">
    <property type="entry name" value="CD177 ANTIGEN"/>
    <property type="match status" value="1"/>
</dbReference>
<feature type="non-terminal residue" evidence="8">
    <location>
        <position position="1"/>
    </location>
</feature>
<keyword evidence="5" id="KW-0325">Glycoprotein</keyword>
<comment type="caution">
    <text evidence="8">The sequence shown here is derived from an EMBL/GenBank/DDBJ whole genome shotgun (WGS) entry which is preliminary data.</text>
</comment>
<evidence type="ECO:0000256" key="2">
    <source>
        <dbReference type="ARBA" id="ARBA00022475"/>
    </source>
</evidence>
<protein>
    <recommendedName>
        <fullName evidence="7">UPAR/Ly6 domain-containing protein</fullName>
    </recommendedName>
</protein>
<dbReference type="CDD" id="cd23623">
    <property type="entry name" value="TFP_LU_ECD_CD177_rpt1"/>
    <property type="match status" value="1"/>
</dbReference>
<dbReference type="GO" id="GO:0007159">
    <property type="term" value="P:leukocyte cell-cell adhesion"/>
    <property type="evidence" value="ECO:0007669"/>
    <property type="project" value="TreeGrafter"/>
</dbReference>
<keyword evidence="6" id="KW-1133">Transmembrane helix</keyword>
<dbReference type="Proteomes" id="UP000308365">
    <property type="component" value="Unassembled WGS sequence"/>
</dbReference>
<sequence>SLKKSFLKGLGGVLGVETQTEAQAAFSKSLPSPPLSWTALSEARYKKEERAGVRVPAALIMSPFLLLALLGITVPRVQALTCYWGTLASVKNASELPLQWTTSQKHCEEGWSCQEVLMLMENGPQVYVVLIKGCTQAADHEDLITQHRAGPGVSIASYTRVCREDLCNHLSTSLPLWAPHPPTALGSVRCPVCLSAQSCRSAAELTCPAESTHCYSGHLLLSAGNRSTHLRVQGCMSQAGCNLLNGTREIGPISLQETCDSEAMLTCHRGVMLRTSQDLTQKPVTWSANTEQLCNRGEVCQETLLLIDVGLRSLLVGSKGCSKARTQDSQAISIHSGPPGVLVASFARFCTSDKCNSAASSSVLLNSLPRPAAPAPGDLQCPTCLSVFGSCTQNSDTVMCPKGTSHCYQGHIALRGGGLSSPVDIQGCVAQPSSSLLNGTQNIGVFSVIEDRDEATVPNGAAPTLVPDGAAPAPYLAWVAGLGLSLALWCGAPSLLTPFPHDS</sequence>
<dbReference type="GO" id="GO:2001044">
    <property type="term" value="P:regulation of integrin-mediated signaling pathway"/>
    <property type="evidence" value="ECO:0007669"/>
    <property type="project" value="TreeGrafter"/>
</dbReference>
<dbReference type="GO" id="GO:0045217">
    <property type="term" value="P:cell-cell junction maintenance"/>
    <property type="evidence" value="ECO:0007669"/>
    <property type="project" value="TreeGrafter"/>
</dbReference>
<dbReference type="GO" id="GO:0098742">
    <property type="term" value="P:cell-cell adhesion via plasma-membrane adhesion molecules"/>
    <property type="evidence" value="ECO:0007669"/>
    <property type="project" value="TreeGrafter"/>
</dbReference>
<organism evidence="8 9">
    <name type="scientific">Monodon monoceros</name>
    <name type="common">Narwhal</name>
    <name type="synonym">Ceratodon monodon</name>
    <dbReference type="NCBI Taxonomy" id="40151"/>
    <lineage>
        <taxon>Eukaryota</taxon>
        <taxon>Metazoa</taxon>
        <taxon>Chordata</taxon>
        <taxon>Craniata</taxon>
        <taxon>Vertebrata</taxon>
        <taxon>Euteleostomi</taxon>
        <taxon>Mammalia</taxon>
        <taxon>Eutheria</taxon>
        <taxon>Laurasiatheria</taxon>
        <taxon>Artiodactyla</taxon>
        <taxon>Whippomorpha</taxon>
        <taxon>Cetacea</taxon>
        <taxon>Odontoceti</taxon>
        <taxon>Monodontidae</taxon>
        <taxon>Monodon</taxon>
    </lineage>
</organism>
<keyword evidence="2" id="KW-1003">Cell membrane</keyword>
<dbReference type="Pfam" id="PF00021">
    <property type="entry name" value="UPAR_LY6"/>
    <property type="match status" value="4"/>
</dbReference>
<proteinExistence type="predicted"/>
<reference evidence="9" key="1">
    <citation type="journal article" date="2019" name="IScience">
        <title>Narwhal Genome Reveals Long-Term Low Genetic Diversity despite Current Large Abundance Size.</title>
        <authorList>
            <person name="Westbury M.V."/>
            <person name="Petersen B."/>
            <person name="Garde E."/>
            <person name="Heide-Jorgensen M.P."/>
            <person name="Lorenzen E.D."/>
        </authorList>
    </citation>
    <scope>NUCLEOTIDE SEQUENCE [LARGE SCALE GENOMIC DNA]</scope>
</reference>
<dbReference type="GO" id="GO:0044853">
    <property type="term" value="C:plasma membrane raft"/>
    <property type="evidence" value="ECO:0007669"/>
    <property type="project" value="TreeGrafter"/>
</dbReference>
<evidence type="ECO:0000259" key="7">
    <source>
        <dbReference type="Pfam" id="PF00021"/>
    </source>
</evidence>
<gene>
    <name evidence="8" type="ORF">EI555_018437</name>
</gene>
<accession>A0A4U1FUL6</accession>
<dbReference type="EMBL" id="RWIC01000002">
    <property type="protein sequence ID" value="TKC53694.1"/>
    <property type="molecule type" value="Genomic_DNA"/>
</dbReference>